<dbReference type="EC" id="5.3.1.9" evidence="19"/>
<dbReference type="InterPro" id="IPR018189">
    <property type="entry name" value="Phosphoglucose_isomerase_CS"/>
</dbReference>
<dbReference type="Pfam" id="PF00342">
    <property type="entry name" value="PGI"/>
    <property type="match status" value="1"/>
</dbReference>
<evidence type="ECO:0000256" key="19">
    <source>
        <dbReference type="RuleBase" id="RU000612"/>
    </source>
</evidence>
<comment type="subcellular location">
    <subcellularLocation>
        <location evidence="2">Nucleus</location>
    </subcellularLocation>
</comment>
<dbReference type="GO" id="GO:0048029">
    <property type="term" value="F:monosaccharide binding"/>
    <property type="evidence" value="ECO:0007669"/>
    <property type="project" value="TreeGrafter"/>
</dbReference>
<dbReference type="GO" id="GO:0006281">
    <property type="term" value="P:DNA repair"/>
    <property type="evidence" value="ECO:0007669"/>
    <property type="project" value="UniProtKB-KW"/>
</dbReference>
<feature type="region of interest" description="Disordered" evidence="20">
    <location>
        <begin position="927"/>
        <end position="953"/>
    </location>
</feature>
<evidence type="ECO:0000256" key="12">
    <source>
        <dbReference type="ARBA" id="ARBA00023163"/>
    </source>
</evidence>
<dbReference type="NCBIfam" id="NF001211">
    <property type="entry name" value="PRK00179.1"/>
    <property type="match status" value="1"/>
</dbReference>
<feature type="compositionally biased region" description="Basic and acidic residues" evidence="20">
    <location>
        <begin position="928"/>
        <end position="945"/>
    </location>
</feature>
<sequence>MADLKRQSLTEEAGWKKLQEYFDKTGSKLNMPQMFAADPNRFDKYSLKLTTKDGDLLLDYSKNLVDEEVLKLLFDLAKERKVEEKRDAMFKGEKINFTEGRSVLHIALRNKSNTPIMVDGKDVMPDVNAVLKHMREFTTSVRSGEWKGYTGKSITDVINIGIGGSDLGPLMVTEALKTYGDGPNVHFVSNIDGTHMAETLKKLNPETSLFIIASKTFTTQETITNAQSAKAWLLEHAKDDSAIAKHFVALSTNAVKVKEFGIDEKNMFGFWDWVGGRYSLWSAIGLSIALYIGMDNFEELQAGGHFMDNHFKTTPLEKNMPVILAMLGVWYVNFFKAETQTLLPYDQYMHRFAAYFQQGDMESNGKYITCSGQRVNYHTGPIIWGEPGTNGQHAFYQLIHQGTSLIPCDFMMPITTQNPIQGGLHHEILAANFLAQTEALMTGKSSAVAKGELVKSGMDEENINKILPHKATVFEGNRPSNSILFQKLTPFMLGVLIAMYEHKIFVQGQIWDINSYDQWGVELGKQLAKVIQPELKGKDTPLQTSTVVIIHPGSSSLRIGRASDALPVTIPHCIARRVNKPQQSQVHESWILRPEAQHPEVKHQQKLGLKHAEETLASRPTSTGEYRPSVPYRQLYSHNHGVRGQKTEVICPKMWTCTDNKPFVVGEEALAIHPSEDYILHWPIRRGRLNLTDNKPMSLTSIMADLETIWATAIQNHLDIPLKDLRVYKAILLIPDVYIHKHVKLMMSVLLDKLGFGCATVHQESVCATFGSGISSACIVDIGDQKTSVCCVEDGISHKSSRVTMDFGGSDISRCFHWLLGRSGTNMRELDIRQTLDCTLLQDMKETYCHLDQDSFGFQDQSILIKRPQQNIIKYSIKLGDETILAPMGLFFPDLLTLHGANLAHVQHRSEGDPQDPHDEFYLQSTSREAKLSKKKDNTESKDINESLVDDATQQAIDEDSNDAQENMQTVDMRKNQIKEEEEADVETEPVLELMGIDQAILHSIDKCEGDELKKKMYSCIVVVGGGLMFEGAQQWLQYRVWVGMPPQYRLMLETMDVLTRPKDLDPRIVCWKGAAILACLDSTQELWIQQKEWKQFDVRMLRERAPFVW</sequence>
<keyword evidence="6 19" id="KW-0312">Gluconeogenesis</keyword>
<evidence type="ECO:0000256" key="10">
    <source>
        <dbReference type="ARBA" id="ARBA00023015"/>
    </source>
</evidence>
<evidence type="ECO:0000256" key="4">
    <source>
        <dbReference type="ARBA" id="ARBA00006604"/>
    </source>
</evidence>
<dbReference type="PRINTS" id="PR00662">
    <property type="entry name" value="G6PISOMERASE"/>
</dbReference>
<dbReference type="CDD" id="cd10206">
    <property type="entry name" value="ASKHA_NBD_Arp8-like"/>
    <property type="match status" value="1"/>
</dbReference>
<proteinExistence type="inferred from homology"/>
<dbReference type="PROSITE" id="PS00765">
    <property type="entry name" value="P_GLUCOSE_ISOMERASE_1"/>
    <property type="match status" value="1"/>
</dbReference>
<dbReference type="InterPro" id="IPR004000">
    <property type="entry name" value="Actin"/>
</dbReference>
<dbReference type="SUPFAM" id="SSF53697">
    <property type="entry name" value="SIS domain"/>
    <property type="match status" value="1"/>
</dbReference>
<dbReference type="GO" id="GO:0006094">
    <property type="term" value="P:gluconeogenesis"/>
    <property type="evidence" value="ECO:0007669"/>
    <property type="project" value="UniProtKB-KW"/>
</dbReference>
<comment type="similarity">
    <text evidence="5">Belongs to the actin family. ARP8 subfamily.</text>
</comment>
<evidence type="ECO:0000313" key="21">
    <source>
        <dbReference type="EMBL" id="KAK3085468.1"/>
    </source>
</evidence>
<gene>
    <name evidence="21" type="ORF">FSP39_003869</name>
</gene>
<keyword evidence="7" id="KW-0547">Nucleotide-binding</keyword>
<evidence type="ECO:0000256" key="2">
    <source>
        <dbReference type="ARBA" id="ARBA00004123"/>
    </source>
</evidence>
<evidence type="ECO:0000313" key="22">
    <source>
        <dbReference type="Proteomes" id="UP001186944"/>
    </source>
</evidence>
<evidence type="ECO:0000256" key="1">
    <source>
        <dbReference type="ARBA" id="ARBA00003520"/>
    </source>
</evidence>
<dbReference type="PROSITE" id="PS51463">
    <property type="entry name" value="P_GLUCOSE_ISOMERASE_3"/>
    <property type="match status" value="1"/>
</dbReference>
<dbReference type="InterPro" id="IPR046348">
    <property type="entry name" value="SIS_dom_sf"/>
</dbReference>
<keyword evidence="14" id="KW-0234">DNA repair</keyword>
<evidence type="ECO:0000256" key="6">
    <source>
        <dbReference type="ARBA" id="ARBA00022432"/>
    </source>
</evidence>
<evidence type="ECO:0000256" key="14">
    <source>
        <dbReference type="ARBA" id="ARBA00023204"/>
    </source>
</evidence>
<evidence type="ECO:0000256" key="3">
    <source>
        <dbReference type="ARBA" id="ARBA00004926"/>
    </source>
</evidence>
<dbReference type="GO" id="GO:0005829">
    <property type="term" value="C:cytosol"/>
    <property type="evidence" value="ECO:0007669"/>
    <property type="project" value="TreeGrafter"/>
</dbReference>
<organism evidence="21 22">
    <name type="scientific">Pinctada imbricata</name>
    <name type="common">Atlantic pearl-oyster</name>
    <name type="synonym">Pinctada martensii</name>
    <dbReference type="NCBI Taxonomy" id="66713"/>
    <lineage>
        <taxon>Eukaryota</taxon>
        <taxon>Metazoa</taxon>
        <taxon>Spiralia</taxon>
        <taxon>Lophotrochozoa</taxon>
        <taxon>Mollusca</taxon>
        <taxon>Bivalvia</taxon>
        <taxon>Autobranchia</taxon>
        <taxon>Pteriomorphia</taxon>
        <taxon>Pterioida</taxon>
        <taxon>Pterioidea</taxon>
        <taxon>Pteriidae</taxon>
        <taxon>Pinctada</taxon>
    </lineage>
</organism>
<evidence type="ECO:0000256" key="13">
    <source>
        <dbReference type="ARBA" id="ARBA00023172"/>
    </source>
</evidence>
<dbReference type="GO" id="GO:0005524">
    <property type="term" value="F:ATP binding"/>
    <property type="evidence" value="ECO:0007669"/>
    <property type="project" value="UniProtKB-KW"/>
</dbReference>
<keyword evidence="9" id="KW-0067">ATP-binding</keyword>
<evidence type="ECO:0000256" key="9">
    <source>
        <dbReference type="ARBA" id="ARBA00022840"/>
    </source>
</evidence>
<dbReference type="Gene3D" id="3.30.420.40">
    <property type="match status" value="2"/>
</dbReference>
<comment type="function">
    <text evidence="17">Plays an important role in the functional organization of mitotic chromosomes. Exhibits low basal ATPase activity, and unable to polymerize.</text>
</comment>
<evidence type="ECO:0000256" key="20">
    <source>
        <dbReference type="SAM" id="MobiDB-lite"/>
    </source>
</evidence>
<dbReference type="GO" id="GO:0051156">
    <property type="term" value="P:glucose 6-phosphate metabolic process"/>
    <property type="evidence" value="ECO:0007669"/>
    <property type="project" value="TreeGrafter"/>
</dbReference>
<dbReference type="AlphaFoldDB" id="A0AA89BK61"/>
<evidence type="ECO:0000256" key="15">
    <source>
        <dbReference type="ARBA" id="ARBA00023235"/>
    </source>
</evidence>
<keyword evidence="16" id="KW-0539">Nucleus</keyword>
<comment type="similarity">
    <text evidence="4 19">Belongs to the GPI family.</text>
</comment>
<dbReference type="Proteomes" id="UP001186944">
    <property type="component" value="Unassembled WGS sequence"/>
</dbReference>
<dbReference type="InterPro" id="IPR035476">
    <property type="entry name" value="SIS_PGI_1"/>
</dbReference>
<dbReference type="GO" id="GO:0004347">
    <property type="term" value="F:glucose-6-phosphate isomerase activity"/>
    <property type="evidence" value="ECO:0007669"/>
    <property type="project" value="UniProtKB-EC"/>
</dbReference>
<dbReference type="SMART" id="SM00268">
    <property type="entry name" value="ACTIN"/>
    <property type="match status" value="1"/>
</dbReference>
<dbReference type="FunFam" id="3.40.50.10490:FF:000004">
    <property type="entry name" value="Glucose-6-phosphate isomerase"/>
    <property type="match status" value="1"/>
</dbReference>
<protein>
    <recommendedName>
        <fullName evidence="19">Glucose-6-phosphate isomerase</fullName>
        <ecNumber evidence="19">5.3.1.9</ecNumber>
    </recommendedName>
</protein>
<keyword evidence="22" id="KW-1185">Reference proteome</keyword>
<evidence type="ECO:0000256" key="5">
    <source>
        <dbReference type="ARBA" id="ARBA00007720"/>
    </source>
</evidence>
<dbReference type="Gene3D" id="3.40.50.10490">
    <property type="entry name" value="Glucose-6-phosphate isomerase like protein, domain 1"/>
    <property type="match status" value="2"/>
</dbReference>
<keyword evidence="12" id="KW-0804">Transcription</keyword>
<comment type="caution">
    <text evidence="21">The sequence shown here is derived from an EMBL/GenBank/DDBJ whole genome shotgun (WGS) entry which is preliminary data.</text>
</comment>
<dbReference type="PANTHER" id="PTHR11469:SF1">
    <property type="entry name" value="GLUCOSE-6-PHOSPHATE ISOMERASE"/>
    <property type="match status" value="1"/>
</dbReference>
<dbReference type="CDD" id="cd05016">
    <property type="entry name" value="SIS_PGI_2"/>
    <property type="match status" value="1"/>
</dbReference>
<dbReference type="FunFam" id="3.30.420.40:FF:000121">
    <property type="entry name" value="Actin-related protein 8"/>
    <property type="match status" value="1"/>
</dbReference>
<evidence type="ECO:0000256" key="7">
    <source>
        <dbReference type="ARBA" id="ARBA00022741"/>
    </source>
</evidence>
<dbReference type="Pfam" id="PF00022">
    <property type="entry name" value="Actin"/>
    <property type="match status" value="1"/>
</dbReference>
<dbReference type="GO" id="GO:0006310">
    <property type="term" value="P:DNA recombination"/>
    <property type="evidence" value="ECO:0007669"/>
    <property type="project" value="UniProtKB-KW"/>
</dbReference>
<comment type="pathway">
    <text evidence="3 19">Carbohydrate degradation; glycolysis; D-glyceraldehyde 3-phosphate and glycerone phosphate from D-glucose: step 2/4.</text>
</comment>
<dbReference type="HAMAP" id="MF_00473">
    <property type="entry name" value="G6P_isomerase"/>
    <property type="match status" value="1"/>
</dbReference>
<keyword evidence="13" id="KW-0233">DNA recombination</keyword>
<dbReference type="InterPro" id="IPR023096">
    <property type="entry name" value="G6P_Isomerase_C"/>
</dbReference>
<comment type="function">
    <text evidence="1">Actins are highly conserved proteins that are involved in various types of cell motility and are ubiquitously expressed in all eukaryotic cells.</text>
</comment>
<accession>A0AA89BK61</accession>
<evidence type="ECO:0000256" key="17">
    <source>
        <dbReference type="ARBA" id="ARBA00025560"/>
    </source>
</evidence>
<comment type="catalytic activity">
    <reaction evidence="18 19">
        <text>alpha-D-glucose 6-phosphate = beta-D-fructose 6-phosphate</text>
        <dbReference type="Rhea" id="RHEA:11816"/>
        <dbReference type="ChEBI" id="CHEBI:57634"/>
        <dbReference type="ChEBI" id="CHEBI:58225"/>
        <dbReference type="EC" id="5.3.1.9"/>
    </reaction>
</comment>
<dbReference type="PROSITE" id="PS00174">
    <property type="entry name" value="P_GLUCOSE_ISOMERASE_2"/>
    <property type="match status" value="1"/>
</dbReference>
<keyword evidence="8" id="KW-0227">DNA damage</keyword>
<dbReference type="InterPro" id="IPR001672">
    <property type="entry name" value="G6P_Isomerase"/>
</dbReference>
<dbReference type="SUPFAM" id="SSF53067">
    <property type="entry name" value="Actin-like ATPase domain"/>
    <property type="match status" value="2"/>
</dbReference>
<evidence type="ECO:0000256" key="16">
    <source>
        <dbReference type="ARBA" id="ARBA00023242"/>
    </source>
</evidence>
<dbReference type="InterPro" id="IPR035482">
    <property type="entry name" value="SIS_PGI_2"/>
</dbReference>
<name>A0AA89BK61_PINIB</name>
<keyword evidence="10" id="KW-0805">Transcription regulation</keyword>
<keyword evidence="11 19" id="KW-0324">Glycolysis</keyword>
<dbReference type="EMBL" id="VSWD01000012">
    <property type="protein sequence ID" value="KAK3085468.1"/>
    <property type="molecule type" value="Genomic_DNA"/>
</dbReference>
<dbReference type="Gene3D" id="3.90.640.10">
    <property type="entry name" value="Actin, Chain A, domain 4"/>
    <property type="match status" value="1"/>
</dbReference>
<dbReference type="InterPro" id="IPR043129">
    <property type="entry name" value="ATPase_NBD"/>
</dbReference>
<evidence type="ECO:0000256" key="18">
    <source>
        <dbReference type="ARBA" id="ARBA00029321"/>
    </source>
</evidence>
<evidence type="ECO:0000256" key="8">
    <source>
        <dbReference type="ARBA" id="ARBA00022763"/>
    </source>
</evidence>
<dbReference type="PANTHER" id="PTHR11469">
    <property type="entry name" value="GLUCOSE-6-PHOSPHATE ISOMERASE"/>
    <property type="match status" value="1"/>
</dbReference>
<keyword evidence="15 19" id="KW-0413">Isomerase</keyword>
<dbReference type="GO" id="GO:0005634">
    <property type="term" value="C:nucleus"/>
    <property type="evidence" value="ECO:0007669"/>
    <property type="project" value="UniProtKB-SubCell"/>
</dbReference>
<dbReference type="GO" id="GO:0006096">
    <property type="term" value="P:glycolytic process"/>
    <property type="evidence" value="ECO:0007669"/>
    <property type="project" value="UniProtKB-KW"/>
</dbReference>
<evidence type="ECO:0000256" key="11">
    <source>
        <dbReference type="ARBA" id="ARBA00023152"/>
    </source>
</evidence>
<dbReference type="Gene3D" id="1.10.1390.10">
    <property type="match status" value="1"/>
</dbReference>
<dbReference type="CDD" id="cd05015">
    <property type="entry name" value="SIS_PGI_1"/>
    <property type="match status" value="1"/>
</dbReference>
<reference evidence="21" key="1">
    <citation type="submission" date="2019-08" db="EMBL/GenBank/DDBJ databases">
        <title>The improved chromosome-level genome for the pearl oyster Pinctada fucata martensii using PacBio sequencing and Hi-C.</title>
        <authorList>
            <person name="Zheng Z."/>
        </authorList>
    </citation>
    <scope>NUCLEOTIDE SEQUENCE</scope>
    <source>
        <strain evidence="21">ZZ-2019</strain>
        <tissue evidence="21">Adductor muscle</tissue>
    </source>
</reference>